<feature type="region of interest" description="Disordered" evidence="3">
    <location>
        <begin position="601"/>
        <end position="620"/>
    </location>
</feature>
<dbReference type="AlphaFoldDB" id="L0PFV1"/>
<dbReference type="InterPro" id="IPR034586">
    <property type="entry name" value="Bfa1/Byr4"/>
</dbReference>
<dbReference type="InterPro" id="IPR011989">
    <property type="entry name" value="ARM-like"/>
</dbReference>
<feature type="repeat" description="Pumilio" evidence="2">
    <location>
        <begin position="26"/>
        <end position="61"/>
    </location>
</feature>
<dbReference type="Proteomes" id="UP000010422">
    <property type="component" value="Unassembled WGS sequence"/>
</dbReference>
<dbReference type="PANTHER" id="PTHR35140:SF1">
    <property type="entry name" value="MITOTIC CHECK POINT PROTEIN BFA1"/>
    <property type="match status" value="1"/>
</dbReference>
<feature type="domain" description="PUM-HD" evidence="4">
    <location>
        <begin position="1"/>
        <end position="231"/>
    </location>
</feature>
<proteinExistence type="predicted"/>
<dbReference type="PANTHER" id="PTHR35140">
    <property type="entry name" value="MITOTIC CHECK POINT PROTEIN BFA1"/>
    <property type="match status" value="1"/>
</dbReference>
<feature type="repeat" description="Pumilio" evidence="2">
    <location>
        <begin position="170"/>
        <end position="205"/>
    </location>
</feature>
<feature type="repeat" description="Pumilio" evidence="2">
    <location>
        <begin position="134"/>
        <end position="169"/>
    </location>
</feature>
<dbReference type="EMBL" id="CAKM01000281">
    <property type="protein sequence ID" value="CCJ31248.1"/>
    <property type="molecule type" value="Genomic_DNA"/>
</dbReference>
<feature type="compositionally biased region" description="Low complexity" evidence="3">
    <location>
        <begin position="602"/>
        <end position="618"/>
    </location>
</feature>
<evidence type="ECO:0000259" key="4">
    <source>
        <dbReference type="PROSITE" id="PS50303"/>
    </source>
</evidence>
<dbReference type="GO" id="GO:0005096">
    <property type="term" value="F:GTPase activator activity"/>
    <property type="evidence" value="ECO:0007669"/>
    <property type="project" value="InterPro"/>
</dbReference>
<sequence>MHGTRAVQKMIEYLSTPEQIKIVINALNSSVVTLIKDLNGNHVIQKCLNKLSNDDIQFIFDAICSNCIEVATHRHGCCVLQRCIDHASDSQKVQIAKEITNHALNLVQDPFGNYVVQYILDLGDARFSEPLIHRFIGNICLLSVQKFSSNVIEKCIRMAEPPTRSLLIEELPKKIGSLIRDSYANYVIQTSLDYADSTQRKQLMKDKQVEVWDDDGDLWGDVYDDKEDIFDTPVMRDNKEDGSFIDEIMAKDIHEVMEKAERSGIPLPRNITPSALMGGTILRLGTRKTGVTVMDDWGDDLQLTQAMLNGKITPRPVTVEDDDVFKEIDDWSIKQPKPQTAIQKRLREGLLPRKSTEPSYTTQNDISDDAFEGDFDIPSDINHLRIHHSVGKIPHMSSMSQTLTLESDNDDWGDSSLGIRSAGGDSRSARASVASSLSPSMSSITLSEDEGILDGIELPSTALDLQKRFDTFKQKKVNENILKDSQPLKEDFFTDIEIDEDHFLDFSRNLNSNINIVRHMTVNDTLNLQKKPQATIKFASKTSRIPQPIFPSIKANKENASKTPYSGIRTFVNQEKIISKKPSLMNFRDTEEDFHIMSTKRSMPSLQTQSSSSSQHVSPDNLRLKSNLYNAYHNQSKIALENGYLKTHSNTSNTSSSRYSRGSDDFSSMINRIPRYVSPTNASLARGGTLLNKFQKYALNKISQNYSPTRIITRPRRLTNFGDGTELDAFDDLPICPAIENKYSAKAHKKEQAKYKDTSDAQLASTFSKILEIDQYRDKELCKNTAHPMIARQSNLKHRTSIQAFPTKIKIMKKNKQMPTLIRNLNSSHIPKVIGQMKYNPQTRIWEGNEIELQKFDLNTTSPPRPALISHVSDKKGIQVVGNMMFDPQKMCWVKIDLSAEDENDPFEGINDLVSNDPLIFFDSAKNSKSSLSNSNYLDTQDFVVGEEFDVGPGFIRKQREEEEHWKKNMQGWIRSGLPNRTHLREIREVSLKII</sequence>
<dbReference type="Gene3D" id="1.25.10.10">
    <property type="entry name" value="Leucine-rich Repeat Variant"/>
    <property type="match status" value="1"/>
</dbReference>
<dbReference type="InterPro" id="IPR001313">
    <property type="entry name" value="Pumilio_RNA-bd_rpt"/>
</dbReference>
<dbReference type="InterPro" id="IPR016024">
    <property type="entry name" value="ARM-type_fold"/>
</dbReference>
<evidence type="ECO:0000256" key="1">
    <source>
        <dbReference type="ARBA" id="ARBA00022737"/>
    </source>
</evidence>
<dbReference type="GO" id="GO:0044732">
    <property type="term" value="C:mitotic spindle pole body"/>
    <property type="evidence" value="ECO:0007669"/>
    <property type="project" value="TreeGrafter"/>
</dbReference>
<gene>
    <name evidence="5" type="ORF">PNEJI1_000051</name>
</gene>
<dbReference type="SUPFAM" id="SSF48371">
    <property type="entry name" value="ARM repeat"/>
    <property type="match status" value="1"/>
</dbReference>
<dbReference type="VEuPathDB" id="FungiDB:PNEJI1_000051"/>
<evidence type="ECO:0000313" key="6">
    <source>
        <dbReference type="Proteomes" id="UP000010422"/>
    </source>
</evidence>
<dbReference type="SMART" id="SM00025">
    <property type="entry name" value="Pumilio"/>
    <property type="match status" value="5"/>
</dbReference>
<dbReference type="GO" id="GO:0003723">
    <property type="term" value="F:RNA binding"/>
    <property type="evidence" value="ECO:0007669"/>
    <property type="project" value="InterPro"/>
</dbReference>
<dbReference type="STRING" id="1209962.L0PFV1"/>
<organism evidence="6">
    <name type="scientific">Pneumocystis jirovecii</name>
    <name type="common">Human pneumocystis pneumonia agent</name>
    <dbReference type="NCBI Taxonomy" id="42068"/>
    <lineage>
        <taxon>Eukaryota</taxon>
        <taxon>Fungi</taxon>
        <taxon>Dikarya</taxon>
        <taxon>Ascomycota</taxon>
        <taxon>Taphrinomycotina</taxon>
        <taxon>Pneumocystomycetes</taxon>
        <taxon>Pneumocystaceae</taxon>
        <taxon>Pneumocystis</taxon>
    </lineage>
</organism>
<feature type="repeat" description="Pumilio" evidence="2">
    <location>
        <begin position="98"/>
        <end position="133"/>
    </location>
</feature>
<dbReference type="InParanoid" id="L0PFV1"/>
<protein>
    <recommendedName>
        <fullName evidence="4">PUM-HD domain-containing protein</fullName>
    </recommendedName>
</protein>
<keyword evidence="1" id="KW-0677">Repeat</keyword>
<dbReference type="InterPro" id="IPR033133">
    <property type="entry name" value="PUM-HD"/>
</dbReference>
<name>L0PFV1_PNEJI</name>
<dbReference type="GO" id="GO:0001100">
    <property type="term" value="P:negative regulation of exit from mitosis"/>
    <property type="evidence" value="ECO:0007669"/>
    <property type="project" value="InterPro"/>
</dbReference>
<dbReference type="Pfam" id="PF00806">
    <property type="entry name" value="PUF"/>
    <property type="match status" value="6"/>
</dbReference>
<evidence type="ECO:0000256" key="3">
    <source>
        <dbReference type="SAM" id="MobiDB-lite"/>
    </source>
</evidence>
<feature type="repeat" description="Pumilio" evidence="2">
    <location>
        <begin position="62"/>
        <end position="97"/>
    </location>
</feature>
<evidence type="ECO:0000313" key="5">
    <source>
        <dbReference type="EMBL" id="CCJ31248.1"/>
    </source>
</evidence>
<dbReference type="PROSITE" id="PS50302">
    <property type="entry name" value="PUM"/>
    <property type="match status" value="6"/>
</dbReference>
<feature type="repeat" description="Pumilio" evidence="2">
    <location>
        <begin position="1"/>
        <end position="25"/>
    </location>
</feature>
<dbReference type="PROSITE" id="PS50303">
    <property type="entry name" value="PUM_HD"/>
    <property type="match status" value="1"/>
</dbReference>
<comment type="caution">
    <text evidence="5">The sequence shown here is derived from an EMBL/GenBank/DDBJ whole genome shotgun (WGS) entry which is preliminary data.</text>
</comment>
<dbReference type="GO" id="GO:1990334">
    <property type="term" value="C:Bfa1-Bub2 complex"/>
    <property type="evidence" value="ECO:0007669"/>
    <property type="project" value="InterPro"/>
</dbReference>
<evidence type="ECO:0000256" key="2">
    <source>
        <dbReference type="PROSITE-ProRule" id="PRU00317"/>
    </source>
</evidence>
<accession>L0PFV1</accession>
<reference evidence="5 6" key="1">
    <citation type="journal article" date="2012" name="MBio">
        <title>De novo assembly of the Pneumocystis jirovecii genome from a single bronchoalveolar lavage fluid specimen from a patient.</title>
        <authorList>
            <person name="Cisse O.H."/>
            <person name="Pagni M."/>
            <person name="Hauser P.M."/>
        </authorList>
    </citation>
    <scope>NUCLEOTIDE SEQUENCE [LARGE SCALE GENOMIC DNA]</scope>
    <source>
        <strain evidence="5 6">SE8</strain>
    </source>
</reference>